<evidence type="ECO:0008006" key="3">
    <source>
        <dbReference type="Google" id="ProtNLM"/>
    </source>
</evidence>
<proteinExistence type="predicted"/>
<comment type="caution">
    <text evidence="1">The sequence shown here is derived from an EMBL/GenBank/DDBJ whole genome shotgun (WGS) entry which is preliminary data.</text>
</comment>
<protein>
    <recommendedName>
        <fullName evidence="3">Tail fiber protein</fullName>
    </recommendedName>
</protein>
<name>A0ABD5ALA3_ACICA</name>
<dbReference type="RefSeq" id="WP_307010850.1">
    <property type="nucleotide sequence ID" value="NZ_JAUSQP010000001.1"/>
</dbReference>
<organism evidence="1 2">
    <name type="scientific">Acinetobacter calcoaceticus</name>
    <dbReference type="NCBI Taxonomy" id="471"/>
    <lineage>
        <taxon>Bacteria</taxon>
        <taxon>Pseudomonadati</taxon>
        <taxon>Pseudomonadota</taxon>
        <taxon>Gammaproteobacteria</taxon>
        <taxon>Moraxellales</taxon>
        <taxon>Moraxellaceae</taxon>
        <taxon>Acinetobacter</taxon>
        <taxon>Acinetobacter calcoaceticus/baumannii complex</taxon>
    </lineage>
</organism>
<reference evidence="1 2" key="1">
    <citation type="submission" date="2023-07" db="EMBL/GenBank/DDBJ databases">
        <title>Sorghum-associated microbial communities from plants grown in Nebraska, USA.</title>
        <authorList>
            <person name="Schachtman D."/>
        </authorList>
    </citation>
    <scope>NUCLEOTIDE SEQUENCE [LARGE SCALE GENOMIC DNA]</scope>
    <source>
        <strain evidence="1 2">CC146</strain>
    </source>
</reference>
<dbReference type="Proteomes" id="UP001240164">
    <property type="component" value="Unassembled WGS sequence"/>
</dbReference>
<dbReference type="AlphaFoldDB" id="A0ABD5ALA3"/>
<gene>
    <name evidence="1" type="ORF">J2771_001469</name>
</gene>
<sequence length="247" mass="26221">MTIDKLSEFAKLADETNSHKEGLELEKGFPSKEQPARQWFNWLLNSITKKINEIIEGKLDKDATSASATKLATARKIGGVSFDGTADIDLPGVNKKGNQDTSGNADSSSKLATPVSITFTGVVKGTGEFDGSQDITIDTTDGGTIGEKAIAVIRFNGTSFNLVKSRGFASVTNEGGGQIEFTLSTEAPDTDYGVVCTGASNDTVAVSLNQRADFNRTKTKFRLMGAFGGDNTQGPHTPSICTVVVYY</sequence>
<evidence type="ECO:0000313" key="2">
    <source>
        <dbReference type="Proteomes" id="UP001240164"/>
    </source>
</evidence>
<accession>A0ABD5ALA3</accession>
<evidence type="ECO:0000313" key="1">
    <source>
        <dbReference type="EMBL" id="MDP9803215.1"/>
    </source>
</evidence>
<dbReference type="EMBL" id="JAUSQP010000001">
    <property type="protein sequence ID" value="MDP9803215.1"/>
    <property type="molecule type" value="Genomic_DNA"/>
</dbReference>